<dbReference type="STRING" id="1385369.N825_34100"/>
<dbReference type="Proteomes" id="UP000019486">
    <property type="component" value="Unassembled WGS sequence"/>
</dbReference>
<accession>W9GTR1</accession>
<dbReference type="RefSeq" id="WP_037461871.1">
    <property type="nucleotide sequence ID" value="NZ_AVFL01000066.1"/>
</dbReference>
<name>W9GTR1_9PROT</name>
<gene>
    <name evidence="3" type="ORF">N825_34100</name>
</gene>
<evidence type="ECO:0000256" key="1">
    <source>
        <dbReference type="SAM" id="Phobius"/>
    </source>
</evidence>
<evidence type="ECO:0000259" key="2">
    <source>
        <dbReference type="Pfam" id="PF00487"/>
    </source>
</evidence>
<comment type="caution">
    <text evidence="3">The sequence shown here is derived from an EMBL/GenBank/DDBJ whole genome shotgun (WGS) entry which is preliminary data.</text>
</comment>
<keyword evidence="1" id="KW-0812">Transmembrane</keyword>
<sequence>MVRVLAMWRRFEGPTWILAAAILGGWCLLTWWHARLSWWQVLPLGAWLIAWQMSLQHELIHGHPTRNPRINAALGFPPLGLWLPFARYRESHLAHHAGDGLTDPRRDPESFYVTSEAWSGMGPVRRALIQANNTFVGRVLIGPALSIVGFITAEAGALARGEWDAWRIWIPHAIGVAAVLAWTWGVCGIPPWSYLALYVYPGLSLTLIRSFAEHRAEAEVSHRTAIVENAPVLGLLFLNNNLHVVHHQRPGLPWYEIPAAYRRDRARLIAENENLVYRGYGDVARRHLLTTHHRPVHPLDTTG</sequence>
<dbReference type="EMBL" id="AVFL01000066">
    <property type="protein sequence ID" value="EWY35822.1"/>
    <property type="molecule type" value="Genomic_DNA"/>
</dbReference>
<dbReference type="InterPro" id="IPR005804">
    <property type="entry name" value="FA_desaturase_dom"/>
</dbReference>
<keyword evidence="4" id="KW-1185">Reference proteome</keyword>
<dbReference type="OrthoDB" id="784276at2"/>
<protein>
    <submittedName>
        <fullName evidence="3">Fatty acid desaturase</fullName>
    </submittedName>
</protein>
<evidence type="ECO:0000313" key="3">
    <source>
        <dbReference type="EMBL" id="EWY35822.1"/>
    </source>
</evidence>
<evidence type="ECO:0000313" key="4">
    <source>
        <dbReference type="Proteomes" id="UP000019486"/>
    </source>
</evidence>
<dbReference type="AlphaFoldDB" id="W9GTR1"/>
<keyword evidence="1" id="KW-0472">Membrane</keyword>
<proteinExistence type="predicted"/>
<feature type="transmembrane region" description="Helical" evidence="1">
    <location>
        <begin position="135"/>
        <end position="153"/>
    </location>
</feature>
<feature type="domain" description="Fatty acid desaturase" evidence="2">
    <location>
        <begin position="38"/>
        <end position="268"/>
    </location>
</feature>
<dbReference type="GO" id="GO:0006629">
    <property type="term" value="P:lipid metabolic process"/>
    <property type="evidence" value="ECO:0007669"/>
    <property type="project" value="InterPro"/>
</dbReference>
<organism evidence="3 4">
    <name type="scientific">Skermanella stibiiresistens SB22</name>
    <dbReference type="NCBI Taxonomy" id="1385369"/>
    <lineage>
        <taxon>Bacteria</taxon>
        <taxon>Pseudomonadati</taxon>
        <taxon>Pseudomonadota</taxon>
        <taxon>Alphaproteobacteria</taxon>
        <taxon>Rhodospirillales</taxon>
        <taxon>Azospirillaceae</taxon>
        <taxon>Skermanella</taxon>
    </lineage>
</organism>
<keyword evidence="1" id="KW-1133">Transmembrane helix</keyword>
<feature type="transmembrane region" description="Helical" evidence="1">
    <location>
        <begin position="173"/>
        <end position="200"/>
    </location>
</feature>
<dbReference type="Pfam" id="PF00487">
    <property type="entry name" value="FA_desaturase"/>
    <property type="match status" value="1"/>
</dbReference>
<dbReference type="PATRIC" id="fig|1385369.3.peg.7117"/>
<feature type="transmembrane region" description="Helical" evidence="1">
    <location>
        <begin position="12"/>
        <end position="32"/>
    </location>
</feature>
<reference evidence="3 4" key="1">
    <citation type="submission" date="2013-08" db="EMBL/GenBank/DDBJ databases">
        <title>The genome sequence of Skermanella stibiiresistens.</title>
        <authorList>
            <person name="Zhu W."/>
            <person name="Wang G."/>
        </authorList>
    </citation>
    <scope>NUCLEOTIDE SEQUENCE [LARGE SCALE GENOMIC DNA]</scope>
    <source>
        <strain evidence="3 4">SB22</strain>
    </source>
</reference>